<reference evidence="3" key="1">
    <citation type="submission" date="2016-03" db="EMBL/GenBank/DDBJ databases">
        <authorList>
            <person name="Devillers H."/>
        </authorList>
    </citation>
    <scope>NUCLEOTIDE SEQUENCE [LARGE SCALE GENOMIC DNA]</scope>
</reference>
<feature type="compositionally biased region" description="Low complexity" evidence="1">
    <location>
        <begin position="178"/>
        <end position="195"/>
    </location>
</feature>
<feature type="compositionally biased region" description="Polar residues" evidence="1">
    <location>
        <begin position="157"/>
        <end position="176"/>
    </location>
</feature>
<sequence length="237" mass="26128">MGDLVQKERRNSVSFATNKPVDAHLVVHYVAQDHSHNLCVTRTSICIERTESLAPSGFPSPRAAPQAAARPASSCLDSKERAAGAEDGTLYGRRLSASMRVCDLYQCVHAHGANRRPSEIMETSQRSKKSSIVRAASYAADNTQKVRYLPRLLEPQARSQPLQQRDDCSGSQTSSGGPEDSVSSASEDSECSAPDHSCSVTRHHRDSWVDLSTPCDRHHHRRNSIAIKFRKAQYQDS</sequence>
<proteinExistence type="predicted"/>
<feature type="compositionally biased region" description="Low complexity" evidence="1">
    <location>
        <begin position="59"/>
        <end position="74"/>
    </location>
</feature>
<dbReference type="AlphaFoldDB" id="A0A1G4J0Z5"/>
<name>A0A1G4J0Z5_9SACH</name>
<dbReference type="InterPro" id="IPR031426">
    <property type="entry name" value="DUF4667"/>
</dbReference>
<dbReference type="OrthoDB" id="4070131at2759"/>
<accession>A0A1G4J0Z5</accession>
<dbReference type="Pfam" id="PF15700">
    <property type="entry name" value="DUF4667"/>
    <property type="match status" value="1"/>
</dbReference>
<dbReference type="EMBL" id="LT598466">
    <property type="protein sequence ID" value="SCU83010.1"/>
    <property type="molecule type" value="Genomic_DNA"/>
</dbReference>
<evidence type="ECO:0000313" key="3">
    <source>
        <dbReference type="Proteomes" id="UP000191024"/>
    </source>
</evidence>
<protein>
    <submittedName>
        <fullName evidence="2">LAMI_0C01684g1_1</fullName>
    </submittedName>
</protein>
<feature type="region of interest" description="Disordered" evidence="1">
    <location>
        <begin position="155"/>
        <end position="203"/>
    </location>
</feature>
<dbReference type="Proteomes" id="UP000191024">
    <property type="component" value="Chromosome C"/>
</dbReference>
<evidence type="ECO:0000313" key="2">
    <source>
        <dbReference type="EMBL" id="SCU83010.1"/>
    </source>
</evidence>
<keyword evidence="3" id="KW-1185">Reference proteome</keyword>
<feature type="region of interest" description="Disordered" evidence="1">
    <location>
        <begin position="56"/>
        <end position="83"/>
    </location>
</feature>
<gene>
    <name evidence="2" type="ORF">LAMI_0C01684G</name>
</gene>
<evidence type="ECO:0000256" key="1">
    <source>
        <dbReference type="SAM" id="MobiDB-lite"/>
    </source>
</evidence>
<organism evidence="2 3">
    <name type="scientific">Lachancea mirantina</name>
    <dbReference type="NCBI Taxonomy" id="1230905"/>
    <lineage>
        <taxon>Eukaryota</taxon>
        <taxon>Fungi</taxon>
        <taxon>Dikarya</taxon>
        <taxon>Ascomycota</taxon>
        <taxon>Saccharomycotina</taxon>
        <taxon>Saccharomycetes</taxon>
        <taxon>Saccharomycetales</taxon>
        <taxon>Saccharomycetaceae</taxon>
        <taxon>Lachancea</taxon>
    </lineage>
</organism>